<dbReference type="RefSeq" id="WP_067669877.1">
    <property type="nucleotide sequence ID" value="NZ_CBCSIK010000003.1"/>
</dbReference>
<keyword evidence="2" id="KW-1185">Reference proteome</keyword>
<comment type="caution">
    <text evidence="1">The sequence shown here is derived from an EMBL/GenBank/DDBJ whole genome shotgun (WGS) entry which is preliminary data.</text>
</comment>
<dbReference type="Proteomes" id="UP000076276">
    <property type="component" value="Unassembled WGS sequence"/>
</dbReference>
<evidence type="ECO:0000313" key="1">
    <source>
        <dbReference type="EMBL" id="KYQ71479.1"/>
    </source>
</evidence>
<gene>
    <name evidence="1" type="ORF">AZH43_14105</name>
</gene>
<sequence>MLVNKTLGDVVSINRNFVKSINLELDFGRLDSIKEYILQPSALNVLDIMANQISSTQQRTFTWTGPYGSGKSSLALILAGLAGGEKEVRQTISERINLTSVSSLFCSEKPWMITPITGKRVSIEDILASVLMKLTNKKELKIKNRSELIDLYIDFVEEQTDIEGSILIIDELGKFLEYDAYHTQDIGFYQELAEKTSRAKKKIVVVGILHQAFGEYARHLGLIKQQEWTKVQGRYSDLPLVSSVDENINLISKAISTSYKHSNTLELAENYVDAYNADHIYKLENKAKIFDQCWPLHPVSAVLLCSLSRKQFGQNERSIFSFLSSYEMFGFRDILQTLSLDEKNYYYPDMLWDYLQANLEPMILSSSDGHRWALNINAVERTQSQFPAEYVRVVKSIAVIGLLRDGVNILATEAIIKNCFPNFTDNLITEILKRLESASILVFRRHLNAWGVYAGSDFNIDEEVSKALSVQGDINFSELQDLLDTVPVIASRHYWETGAMRWMNKSIVLEDSLKEFRNGNDFKHKKDGTFILVLPKAYYTPEQSLKLASKLAKQEREDNLIAVAKFENQIIDLLRELKALEWLRKNKLELQSDSVAIREVDARLSSLRNILSDKFKNEFNKSTWFDTRSNKYQGNLSKIASEVADKMYQFVPIVHSEIVNRDSYSTPASKAIKDLMKAMLSSSDLENLGLEGTSASASLYKTVIKSQKIHKNESSVWKFISPDLKENKSIFHLWHTTLELLKNSNTPVSVEEIYNLWKKPPFGIKKGLLPIFSLAFFLTHKDLIAIYHEGMFITELDEVLVEEWVRQPKLFALRFIELNTDQLQLLKLVSEGFFENTDLNQELSPLDCAKKLVTKVFTLHPFVRKTNDLEVLTKKLRITLFAAKDPYDLLFFDIPKIFELKEPAEIASLLKVGLKELDTFWPHKLKMIEFGLLKDLDHLGDLSNLRMRAQLLLKIKADPKLGIFIRRLSEYQGTPKEIENLLTLTLKKQSKDWIDQDIDSAILQLKSWSEAFRRYETIVFDENQSNGRYAISMSFASQDGQTVSGIVDFSKEEMNQINAIVAKMNEQFSETSLKKEIVLAAISKIGSELLAEVKQTEEVI</sequence>
<dbReference type="AlphaFoldDB" id="A0A151Y0Q2"/>
<dbReference type="SUPFAM" id="SSF52540">
    <property type="entry name" value="P-loop containing nucleoside triphosphate hydrolases"/>
    <property type="match status" value="1"/>
</dbReference>
<dbReference type="EMBL" id="LUAW01000025">
    <property type="protein sequence ID" value="KYQ71479.1"/>
    <property type="molecule type" value="Genomic_DNA"/>
</dbReference>
<dbReference type="InterPro" id="IPR027417">
    <property type="entry name" value="P-loop_NTPase"/>
</dbReference>
<dbReference type="OrthoDB" id="856045at2"/>
<evidence type="ECO:0000313" key="2">
    <source>
        <dbReference type="Proteomes" id="UP000076276"/>
    </source>
</evidence>
<evidence type="ECO:0008006" key="3">
    <source>
        <dbReference type="Google" id="ProtNLM"/>
    </source>
</evidence>
<accession>A0A151Y0Q2</accession>
<name>A0A151Y0Q2_9GAMM</name>
<proteinExistence type="predicted"/>
<protein>
    <recommendedName>
        <fullName evidence="3">ATP-binding protein</fullName>
    </recommendedName>
</protein>
<organism evidence="1 2">
    <name type="scientific">Acinetobacter pragensis</name>
    <dbReference type="NCBI Taxonomy" id="1806892"/>
    <lineage>
        <taxon>Bacteria</taxon>
        <taxon>Pseudomonadati</taxon>
        <taxon>Pseudomonadota</taxon>
        <taxon>Gammaproteobacteria</taxon>
        <taxon>Moraxellales</taxon>
        <taxon>Moraxellaceae</taxon>
        <taxon>Acinetobacter</taxon>
    </lineage>
</organism>
<reference evidence="1 2" key="1">
    <citation type="submission" date="2016-03" db="EMBL/GenBank/DDBJ databases">
        <title>Acinetobacter genomospecies 28 strain ANC 4149.</title>
        <authorList>
            <person name="Radolfova-Krizova L."/>
            <person name="Nemec A."/>
        </authorList>
    </citation>
    <scope>NUCLEOTIDE SEQUENCE [LARGE SCALE GENOMIC DNA]</scope>
    <source>
        <strain evidence="1 2">ANC 4149</strain>
    </source>
</reference>
<dbReference type="STRING" id="1806892.AZH43_14105"/>